<dbReference type="SMART" id="SM00181">
    <property type="entry name" value="EGF"/>
    <property type="match status" value="2"/>
</dbReference>
<evidence type="ECO:0000256" key="4">
    <source>
        <dbReference type="SAM" id="MobiDB-lite"/>
    </source>
</evidence>
<dbReference type="Gene3D" id="2.60.40.4100">
    <property type="entry name" value="Zona pellucida, ZP-C domain"/>
    <property type="match status" value="1"/>
</dbReference>
<name>A0ABN7S592_OIKDI</name>
<keyword evidence="3" id="KW-0245">EGF-like domain</keyword>
<evidence type="ECO:0000313" key="8">
    <source>
        <dbReference type="EMBL" id="CAG5089347.1"/>
    </source>
</evidence>
<dbReference type="InterPro" id="IPR000742">
    <property type="entry name" value="EGF"/>
</dbReference>
<dbReference type="Pfam" id="PF00100">
    <property type="entry name" value="Zona_pellucida"/>
    <property type="match status" value="1"/>
</dbReference>
<comment type="caution">
    <text evidence="3">Lacks conserved residue(s) required for the propagation of feature annotation.</text>
</comment>
<dbReference type="PROSITE" id="PS51034">
    <property type="entry name" value="ZP_2"/>
    <property type="match status" value="1"/>
</dbReference>
<feature type="chain" id="PRO_5047081385" evidence="5">
    <location>
        <begin position="18"/>
        <end position="635"/>
    </location>
</feature>
<feature type="compositionally biased region" description="Polar residues" evidence="4">
    <location>
        <begin position="615"/>
        <end position="624"/>
    </location>
</feature>
<feature type="domain" description="ZP" evidence="7">
    <location>
        <begin position="340"/>
        <end position="609"/>
    </location>
</feature>
<evidence type="ECO:0000256" key="3">
    <source>
        <dbReference type="PROSITE-ProRule" id="PRU00076"/>
    </source>
</evidence>
<keyword evidence="1 5" id="KW-0732">Signal</keyword>
<reference evidence="8 9" key="1">
    <citation type="submission" date="2021-04" db="EMBL/GenBank/DDBJ databases">
        <authorList>
            <person name="Bliznina A."/>
        </authorList>
    </citation>
    <scope>NUCLEOTIDE SEQUENCE [LARGE SCALE GENOMIC DNA]</scope>
</reference>
<keyword evidence="9" id="KW-1185">Reference proteome</keyword>
<evidence type="ECO:0000259" key="6">
    <source>
        <dbReference type="PROSITE" id="PS50026"/>
    </source>
</evidence>
<evidence type="ECO:0000256" key="5">
    <source>
        <dbReference type="SAM" id="SignalP"/>
    </source>
</evidence>
<evidence type="ECO:0000256" key="2">
    <source>
        <dbReference type="ARBA" id="ARBA00023157"/>
    </source>
</evidence>
<dbReference type="Gene3D" id="2.60.40.3210">
    <property type="entry name" value="Zona pellucida, ZP-N domain"/>
    <property type="match status" value="1"/>
</dbReference>
<dbReference type="EMBL" id="OU015568">
    <property type="protein sequence ID" value="CAG5089347.1"/>
    <property type="molecule type" value="Genomic_DNA"/>
</dbReference>
<evidence type="ECO:0000256" key="1">
    <source>
        <dbReference type="ARBA" id="ARBA00022729"/>
    </source>
</evidence>
<dbReference type="InterPro" id="IPR018097">
    <property type="entry name" value="EGF_Ca-bd_CS"/>
</dbReference>
<dbReference type="InterPro" id="IPR001881">
    <property type="entry name" value="EGF-like_Ca-bd_dom"/>
</dbReference>
<dbReference type="Gene3D" id="2.10.25.10">
    <property type="entry name" value="Laminin"/>
    <property type="match status" value="1"/>
</dbReference>
<dbReference type="InterPro" id="IPR001507">
    <property type="entry name" value="ZP_dom"/>
</dbReference>
<feature type="signal peptide" evidence="5">
    <location>
        <begin position="1"/>
        <end position="17"/>
    </location>
</feature>
<accession>A0ABN7S592</accession>
<feature type="domain" description="EGF-like" evidence="6">
    <location>
        <begin position="268"/>
        <end position="312"/>
    </location>
</feature>
<sequence>MKLPALGTVLLGTGLEAAKVSETTCRNINDCGFLQASCDTNVGCFEYALQISDENPCYCTCNDGFVENDDAQTINGVSYDSTCKFETACDRHKETLTGGDCGVHAFCDESTGSAQCHCENGFVNWEDGVGCVRDNPCLGVTCSTSGSDCFDDNGEAKCICSDNTDAYVLTDGTWSESATGIFATDATDVTCRPSTGCIDVTCGDNQHCAFGKDSDDLPVNYCVCDRGFVSINDTSNKDFYQSENILNFFNETSKVVYDGSVPDMVCENLDECSSHLFNSCKVGQRCLDSHGTYSCTCDRGYVTNPDDEEDCVCDGPDHLGDRCVRMPEFTTCDLTEATIFCHPKRISAHFPKCAFEDAKIPDLFLSADDSVTSASDNPARCQPFVNYDNDTVTFVIDDDLTGCGMAHEDNGTHLIYQNALHSEHKEHIGIIERTTETIVDFGCIFPETLVVSIEQGINVISSSVDVVLAEKKGSVTLKMDAYEDEFFQTPITVDSVLFTPAPFYIRVWLHEDSNFVVTLDRCWATADAAADSSPSFDFITGGCGDEGEIEDDDLEIISNGVNPISIFRINSFTWTDSPDSTVHLHCDVHLCDPTAEECQPTCGTGARRRRRTATDDPSNTTHRMSSGPIYIQRHL</sequence>
<evidence type="ECO:0000259" key="7">
    <source>
        <dbReference type="PROSITE" id="PS51034"/>
    </source>
</evidence>
<feature type="region of interest" description="Disordered" evidence="4">
    <location>
        <begin position="608"/>
        <end position="635"/>
    </location>
</feature>
<dbReference type="PROSITE" id="PS50026">
    <property type="entry name" value="EGF_3"/>
    <property type="match status" value="1"/>
</dbReference>
<dbReference type="InterPro" id="IPR000152">
    <property type="entry name" value="EGF-type_Asp/Asn_hydroxyl_site"/>
</dbReference>
<evidence type="ECO:0000313" key="9">
    <source>
        <dbReference type="Proteomes" id="UP001158576"/>
    </source>
</evidence>
<dbReference type="SMART" id="SM00179">
    <property type="entry name" value="EGF_CA"/>
    <property type="match status" value="1"/>
</dbReference>
<dbReference type="PANTHER" id="PTHR14002:SF54">
    <property type="entry name" value="ZONA PELLUCIDA SPERM-BINDING PROTEIN 2"/>
    <property type="match status" value="1"/>
</dbReference>
<dbReference type="Proteomes" id="UP001158576">
    <property type="component" value="Chromosome PAR"/>
</dbReference>
<dbReference type="PANTHER" id="PTHR14002">
    <property type="entry name" value="ENDOGLIN/TGF-BETA RECEPTOR TYPE III"/>
    <property type="match status" value="1"/>
</dbReference>
<dbReference type="SMART" id="SM00241">
    <property type="entry name" value="ZP"/>
    <property type="match status" value="1"/>
</dbReference>
<dbReference type="InterPro" id="IPR055355">
    <property type="entry name" value="ZP-C"/>
</dbReference>
<dbReference type="SUPFAM" id="SSF57196">
    <property type="entry name" value="EGF/Laminin"/>
    <property type="match status" value="1"/>
</dbReference>
<keyword evidence="2" id="KW-1015">Disulfide bond</keyword>
<proteinExistence type="predicted"/>
<protein>
    <submittedName>
        <fullName evidence="8">Oidioi.mRNA.OKI2018_I69.PAR.g12183.t1.cds</fullName>
    </submittedName>
</protein>
<organism evidence="8 9">
    <name type="scientific">Oikopleura dioica</name>
    <name type="common">Tunicate</name>
    <dbReference type="NCBI Taxonomy" id="34765"/>
    <lineage>
        <taxon>Eukaryota</taxon>
        <taxon>Metazoa</taxon>
        <taxon>Chordata</taxon>
        <taxon>Tunicata</taxon>
        <taxon>Appendicularia</taxon>
        <taxon>Copelata</taxon>
        <taxon>Oikopleuridae</taxon>
        <taxon>Oikopleura</taxon>
    </lineage>
</organism>
<dbReference type="PROSITE" id="PS00010">
    <property type="entry name" value="ASX_HYDROXYL"/>
    <property type="match status" value="1"/>
</dbReference>
<gene>
    <name evidence="8" type="ORF">OKIOD_LOCUS3741</name>
</gene>
<dbReference type="InterPro" id="IPR042235">
    <property type="entry name" value="ZP-C_dom"/>
</dbReference>
<dbReference type="PROSITE" id="PS01187">
    <property type="entry name" value="EGF_CA"/>
    <property type="match status" value="1"/>
</dbReference>